<dbReference type="RefSeq" id="WP_136947303.1">
    <property type="nucleotide sequence ID" value="NZ_SWFM01000003.1"/>
</dbReference>
<name>A0A4U1MGP8_9BACL</name>
<protein>
    <submittedName>
        <fullName evidence="2">Uncharacterized protein</fullName>
    </submittedName>
</protein>
<keyword evidence="1" id="KW-1133">Transmembrane helix</keyword>
<feature type="transmembrane region" description="Helical" evidence="1">
    <location>
        <begin position="36"/>
        <end position="54"/>
    </location>
</feature>
<evidence type="ECO:0000313" key="3">
    <source>
        <dbReference type="Proteomes" id="UP000310541"/>
    </source>
</evidence>
<reference evidence="2 3" key="1">
    <citation type="submission" date="2019-04" db="EMBL/GenBank/DDBJ databases">
        <title>Genome sequence of Bacillus hwajinpoensis strain Y2.</title>
        <authorList>
            <person name="Fair J.L."/>
            <person name="Maclea K.S."/>
        </authorList>
    </citation>
    <scope>NUCLEOTIDE SEQUENCE [LARGE SCALE GENOMIC DNA]</scope>
    <source>
        <strain evidence="2 3">Y2</strain>
    </source>
</reference>
<comment type="caution">
    <text evidence="2">The sequence shown here is derived from an EMBL/GenBank/DDBJ whole genome shotgun (WGS) entry which is preliminary data.</text>
</comment>
<proteinExistence type="predicted"/>
<feature type="transmembrane region" description="Helical" evidence="1">
    <location>
        <begin position="98"/>
        <end position="119"/>
    </location>
</feature>
<keyword evidence="1" id="KW-0812">Transmembrane</keyword>
<organism evidence="2 3">
    <name type="scientific">Guptibacillus hwajinpoensis</name>
    <dbReference type="NCBI Taxonomy" id="208199"/>
    <lineage>
        <taxon>Bacteria</taxon>
        <taxon>Bacillati</taxon>
        <taxon>Bacillota</taxon>
        <taxon>Bacilli</taxon>
        <taxon>Bacillales</taxon>
        <taxon>Guptibacillaceae</taxon>
        <taxon>Guptibacillus</taxon>
    </lineage>
</organism>
<dbReference type="AlphaFoldDB" id="A0A4U1MGP8"/>
<gene>
    <name evidence="2" type="ORF">FBF83_11450</name>
</gene>
<evidence type="ECO:0000313" key="2">
    <source>
        <dbReference type="EMBL" id="TKD69881.1"/>
    </source>
</evidence>
<keyword evidence="1" id="KW-0472">Membrane</keyword>
<dbReference type="Proteomes" id="UP000310541">
    <property type="component" value="Unassembled WGS sequence"/>
</dbReference>
<feature type="transmembrane region" description="Helical" evidence="1">
    <location>
        <begin position="74"/>
        <end position="92"/>
    </location>
</feature>
<dbReference type="EMBL" id="SWFM01000003">
    <property type="protein sequence ID" value="TKD69881.1"/>
    <property type="molecule type" value="Genomic_DNA"/>
</dbReference>
<dbReference type="OrthoDB" id="2967323at2"/>
<sequence length="132" mass="15016">MMIRLFRLVGVFCFLYLAESNLNLNSMTFTDVMLNSARYGLGAICFLVGFLFVARIIRDHVEGFISFSLQNSDYLRTFIIEVSILTGVYWILFQDNKWISLSSLVMALMYGGLSANVSAAKAIKRFRRSNEA</sequence>
<evidence type="ECO:0000256" key="1">
    <source>
        <dbReference type="SAM" id="Phobius"/>
    </source>
</evidence>
<accession>A0A4U1MGP8</accession>